<feature type="non-terminal residue" evidence="3">
    <location>
        <position position="61"/>
    </location>
</feature>
<dbReference type="GO" id="GO:0016597">
    <property type="term" value="F:amino acid binding"/>
    <property type="evidence" value="ECO:0007669"/>
    <property type="project" value="InterPro"/>
</dbReference>
<organism evidence="3">
    <name type="scientific">marine metagenome</name>
    <dbReference type="NCBI Taxonomy" id="408172"/>
    <lineage>
        <taxon>unclassified sequences</taxon>
        <taxon>metagenomes</taxon>
        <taxon>ecological metagenomes</taxon>
    </lineage>
</organism>
<dbReference type="InterPro" id="IPR006132">
    <property type="entry name" value="Asp/Orn_carbamoyltranf_P-bd"/>
</dbReference>
<dbReference type="AlphaFoldDB" id="A0A383DNC5"/>
<dbReference type="EMBL" id="UINC01218660">
    <property type="protein sequence ID" value="SVE45783.1"/>
    <property type="molecule type" value="Genomic_DNA"/>
</dbReference>
<sequence length="61" mass="6752">MANDLTGQTWGLLFYKNSTRTRVSFEVGINELGGRALVLDQKTTQIGRGESIHDTAQVLSR</sequence>
<dbReference type="PANTHER" id="PTHR45753:SF3">
    <property type="entry name" value="ORNITHINE TRANSCARBAMYLASE, MITOCHONDRIAL"/>
    <property type="match status" value="1"/>
</dbReference>
<feature type="domain" description="Aspartate/ornithine carbamoyltransferase carbamoyl-P binding" evidence="2">
    <location>
        <begin position="3"/>
        <end position="61"/>
    </location>
</feature>
<accession>A0A383DNC5</accession>
<dbReference type="GO" id="GO:0042450">
    <property type="term" value="P:L-arginine biosynthetic process via ornithine"/>
    <property type="evidence" value="ECO:0007669"/>
    <property type="project" value="TreeGrafter"/>
</dbReference>
<evidence type="ECO:0000259" key="2">
    <source>
        <dbReference type="Pfam" id="PF02729"/>
    </source>
</evidence>
<dbReference type="GO" id="GO:0004585">
    <property type="term" value="F:ornithine carbamoyltransferase activity"/>
    <property type="evidence" value="ECO:0007669"/>
    <property type="project" value="TreeGrafter"/>
</dbReference>
<reference evidence="3" key="1">
    <citation type="submission" date="2018-05" db="EMBL/GenBank/DDBJ databases">
        <authorList>
            <person name="Lanie J.A."/>
            <person name="Ng W.-L."/>
            <person name="Kazmierczak K.M."/>
            <person name="Andrzejewski T.M."/>
            <person name="Davidsen T.M."/>
            <person name="Wayne K.J."/>
            <person name="Tettelin H."/>
            <person name="Glass J.I."/>
            <person name="Rusch D."/>
            <person name="Podicherti R."/>
            <person name="Tsui H.-C.T."/>
            <person name="Winkler M.E."/>
        </authorList>
    </citation>
    <scope>NUCLEOTIDE SEQUENCE</scope>
</reference>
<dbReference type="GO" id="GO:0019240">
    <property type="term" value="P:citrulline biosynthetic process"/>
    <property type="evidence" value="ECO:0007669"/>
    <property type="project" value="TreeGrafter"/>
</dbReference>
<dbReference type="InterPro" id="IPR006130">
    <property type="entry name" value="Asp/Orn_carbamoylTrfase"/>
</dbReference>
<evidence type="ECO:0000256" key="1">
    <source>
        <dbReference type="ARBA" id="ARBA00022679"/>
    </source>
</evidence>
<dbReference type="InterPro" id="IPR002292">
    <property type="entry name" value="Orn/put_carbamltrans"/>
</dbReference>
<dbReference type="SUPFAM" id="SSF53671">
    <property type="entry name" value="Aspartate/ornithine carbamoyltransferase"/>
    <property type="match status" value="1"/>
</dbReference>
<dbReference type="PROSITE" id="PS00097">
    <property type="entry name" value="CARBAMOYLTRANSFERASE"/>
    <property type="match status" value="1"/>
</dbReference>
<dbReference type="PANTHER" id="PTHR45753">
    <property type="entry name" value="ORNITHINE CARBAMOYLTRANSFERASE, MITOCHONDRIAL"/>
    <property type="match status" value="1"/>
</dbReference>
<keyword evidence="1" id="KW-0808">Transferase</keyword>
<dbReference type="InterPro" id="IPR036901">
    <property type="entry name" value="Asp/Orn_carbamoylTrfase_sf"/>
</dbReference>
<dbReference type="Pfam" id="PF02729">
    <property type="entry name" value="OTCace_N"/>
    <property type="match status" value="1"/>
</dbReference>
<proteinExistence type="predicted"/>
<protein>
    <recommendedName>
        <fullName evidence="2">Aspartate/ornithine carbamoyltransferase carbamoyl-P binding domain-containing protein</fullName>
    </recommendedName>
</protein>
<dbReference type="Gene3D" id="3.40.50.1370">
    <property type="entry name" value="Aspartate/ornithine carbamoyltransferase"/>
    <property type="match status" value="1"/>
</dbReference>
<dbReference type="PRINTS" id="PR00102">
    <property type="entry name" value="OTCASE"/>
</dbReference>
<gene>
    <name evidence="3" type="ORF">METZ01_LOCUS498637</name>
</gene>
<evidence type="ECO:0000313" key="3">
    <source>
        <dbReference type="EMBL" id="SVE45783.1"/>
    </source>
</evidence>
<name>A0A383DNC5_9ZZZZ</name>